<feature type="domain" description="Pyridoxamine kinase/Phosphomethylpyrimidine kinase" evidence="7">
    <location>
        <begin position="12"/>
        <end position="256"/>
    </location>
</feature>
<keyword evidence="3" id="KW-0808">Transferase</keyword>
<dbReference type="Gene3D" id="3.40.1190.20">
    <property type="match status" value="1"/>
</dbReference>
<dbReference type="GO" id="GO:0008902">
    <property type="term" value="F:hydroxymethylpyrimidine kinase activity"/>
    <property type="evidence" value="ECO:0007669"/>
    <property type="project" value="UniProtKB-EC"/>
</dbReference>
<organism evidence="8 9">
    <name type="scientific">Rhodovibrio salinarum</name>
    <dbReference type="NCBI Taxonomy" id="1087"/>
    <lineage>
        <taxon>Bacteria</taxon>
        <taxon>Pseudomonadati</taxon>
        <taxon>Pseudomonadota</taxon>
        <taxon>Alphaproteobacteria</taxon>
        <taxon>Rhodospirillales</taxon>
        <taxon>Rhodovibrionaceae</taxon>
        <taxon>Rhodovibrio</taxon>
    </lineage>
</organism>
<reference evidence="8" key="1">
    <citation type="submission" date="2017-08" db="EMBL/GenBank/DDBJ databases">
        <authorList>
            <person name="Imhoff J.F."/>
            <person name="Rahn T."/>
            <person name="Kuenzel S."/>
            <person name="Neulinger S.C."/>
        </authorList>
    </citation>
    <scope>NUCLEOTIDE SEQUENCE</scope>
    <source>
        <strain evidence="8">DSM 9154</strain>
    </source>
</reference>
<comment type="caution">
    <text evidence="8">The sequence shown here is derived from an EMBL/GenBank/DDBJ whole genome shotgun (WGS) entry which is preliminary data.</text>
</comment>
<protein>
    <recommendedName>
        <fullName evidence="2">hydroxymethylpyrimidine kinase</fullName>
        <ecNumber evidence="2">2.7.1.49</ecNumber>
    </recommendedName>
</protein>
<reference evidence="8" key="2">
    <citation type="journal article" date="2020" name="Microorganisms">
        <title>Osmotic Adaptation and Compatible Solute Biosynthesis of Phototrophic Bacteria as Revealed from Genome Analyses.</title>
        <authorList>
            <person name="Imhoff J.F."/>
            <person name="Rahn T."/>
            <person name="Kunzel S."/>
            <person name="Keller A."/>
            <person name="Neulinger S.C."/>
        </authorList>
    </citation>
    <scope>NUCLEOTIDE SEQUENCE</scope>
    <source>
        <strain evidence="8">DSM 9154</strain>
    </source>
</reference>
<evidence type="ECO:0000256" key="3">
    <source>
        <dbReference type="ARBA" id="ARBA00022679"/>
    </source>
</evidence>
<dbReference type="GO" id="GO:0005524">
    <property type="term" value="F:ATP binding"/>
    <property type="evidence" value="ECO:0007669"/>
    <property type="project" value="UniProtKB-KW"/>
</dbReference>
<gene>
    <name evidence="8" type="primary">thiD</name>
    <name evidence="8" type="ORF">CKO21_01185</name>
</gene>
<sequence length="266" mass="27411">MQGRVLIVAGSDSGGGAGIQADIKTVTALGGYAMTAITALTAQTTEGLYGVEGVDPAFIQQQMRVTLDDLGADCIKTGMLHSIEVIEAVAEVLAEVPDIPVVVDPVMVAQSGANLLEPDAVRSLLRSLLPHATLLTPNLPEAERLTGMEVSDIDAAQHTAHALLTLGVPAALVKGGHLTGDALIDLLATEAELEHFTDPRIPTDQTHGTGCTLASAVATGLAQGHDLRSAVVRARAYLRGALAHAPGVGRGQGPVNHAWAIPRFDG</sequence>
<dbReference type="FunFam" id="3.40.1190.20:FF:000003">
    <property type="entry name" value="Phosphomethylpyrimidine kinase ThiD"/>
    <property type="match status" value="1"/>
</dbReference>
<dbReference type="PANTHER" id="PTHR20858">
    <property type="entry name" value="PHOSPHOMETHYLPYRIMIDINE KINASE"/>
    <property type="match status" value="1"/>
</dbReference>
<dbReference type="CDD" id="cd01169">
    <property type="entry name" value="HMPP_kinase"/>
    <property type="match status" value="1"/>
</dbReference>
<dbReference type="GO" id="GO:0005829">
    <property type="term" value="C:cytosol"/>
    <property type="evidence" value="ECO:0007669"/>
    <property type="project" value="TreeGrafter"/>
</dbReference>
<proteinExistence type="predicted"/>
<keyword evidence="6" id="KW-0067">ATP-binding</keyword>
<evidence type="ECO:0000256" key="1">
    <source>
        <dbReference type="ARBA" id="ARBA00004948"/>
    </source>
</evidence>
<keyword evidence="5 8" id="KW-0418">Kinase</keyword>
<dbReference type="Proteomes" id="UP000778970">
    <property type="component" value="Unassembled WGS sequence"/>
</dbReference>
<dbReference type="NCBIfam" id="TIGR00097">
    <property type="entry name" value="HMP-P_kinase"/>
    <property type="match status" value="1"/>
</dbReference>
<dbReference type="InterPro" id="IPR029056">
    <property type="entry name" value="Ribokinase-like"/>
</dbReference>
<accession>A0A934QFH9</accession>
<evidence type="ECO:0000259" key="7">
    <source>
        <dbReference type="Pfam" id="PF08543"/>
    </source>
</evidence>
<evidence type="ECO:0000256" key="4">
    <source>
        <dbReference type="ARBA" id="ARBA00022741"/>
    </source>
</evidence>
<dbReference type="InterPro" id="IPR004399">
    <property type="entry name" value="HMP/HMP-P_kinase_dom"/>
</dbReference>
<dbReference type="EMBL" id="NRRE01000007">
    <property type="protein sequence ID" value="MBK1695859.1"/>
    <property type="molecule type" value="Genomic_DNA"/>
</dbReference>
<dbReference type="InterPro" id="IPR013749">
    <property type="entry name" value="PM/HMP-P_kinase-1"/>
</dbReference>
<evidence type="ECO:0000256" key="5">
    <source>
        <dbReference type="ARBA" id="ARBA00022777"/>
    </source>
</evidence>
<name>A0A934QFH9_9PROT</name>
<keyword evidence="4" id="KW-0547">Nucleotide-binding</keyword>
<evidence type="ECO:0000256" key="6">
    <source>
        <dbReference type="ARBA" id="ARBA00022840"/>
    </source>
</evidence>
<comment type="pathway">
    <text evidence="1">Cofactor biosynthesis; thiamine diphosphate biosynthesis.</text>
</comment>
<keyword evidence="9" id="KW-1185">Reference proteome</keyword>
<evidence type="ECO:0000313" key="9">
    <source>
        <dbReference type="Proteomes" id="UP000778970"/>
    </source>
</evidence>
<evidence type="ECO:0000256" key="2">
    <source>
        <dbReference type="ARBA" id="ARBA00012135"/>
    </source>
</evidence>
<dbReference type="Pfam" id="PF08543">
    <property type="entry name" value="Phos_pyr_kin"/>
    <property type="match status" value="1"/>
</dbReference>
<dbReference type="GO" id="GO:0008972">
    <property type="term" value="F:phosphomethylpyrimidine kinase activity"/>
    <property type="evidence" value="ECO:0007669"/>
    <property type="project" value="InterPro"/>
</dbReference>
<evidence type="ECO:0000313" key="8">
    <source>
        <dbReference type="EMBL" id="MBK1695859.1"/>
    </source>
</evidence>
<dbReference type="PANTHER" id="PTHR20858:SF17">
    <property type="entry name" value="HYDROXYMETHYLPYRIMIDINE_PHOSPHOMETHYLPYRIMIDINE KINASE THI20-RELATED"/>
    <property type="match status" value="1"/>
</dbReference>
<dbReference type="AlphaFoldDB" id="A0A934QFH9"/>
<dbReference type="EC" id="2.7.1.49" evidence="2"/>
<dbReference type="GO" id="GO:0009228">
    <property type="term" value="P:thiamine biosynthetic process"/>
    <property type="evidence" value="ECO:0007669"/>
    <property type="project" value="InterPro"/>
</dbReference>
<dbReference type="SUPFAM" id="SSF53613">
    <property type="entry name" value="Ribokinase-like"/>
    <property type="match status" value="1"/>
</dbReference>